<gene>
    <name evidence="2" type="primary">FAM180B</name>
</gene>
<protein>
    <submittedName>
        <fullName evidence="2">Family with sequence similarity 180 member B</fullName>
    </submittedName>
</protein>
<proteinExistence type="predicted"/>
<sequence>MAQVQLNTWLILCMFAGSQRLTDEHPYSRDDVSTNAPRRGPEDADVMLEMLWGRLDIQANGTIQLRDEELASLRTARWFMQILEREVPKTPMEIEQQLRYYSQTDTPLPLTEFDRLLFTSVYCAYQIRSVQGLDKNLWIRFFSQLADEIFRDLCKGFCPANSTLLLASWPSKEKPSHLASLKHFYRSNLARTKRDT</sequence>
<dbReference type="CTD" id="399888"/>
<evidence type="ECO:0000313" key="2">
    <source>
        <dbReference type="Ensembl" id="ENSPCLP00000006726.1"/>
    </source>
</evidence>
<dbReference type="AlphaFoldDB" id="A0A669PYC9"/>
<dbReference type="PANTHER" id="PTHR34034:SF1">
    <property type="entry name" value="PROTEIN FAM180B"/>
    <property type="match status" value="1"/>
</dbReference>
<dbReference type="GeneID" id="116229143"/>
<feature type="signal peptide" evidence="1">
    <location>
        <begin position="1"/>
        <end position="18"/>
    </location>
</feature>
<dbReference type="OMA" id="ELCKQFC"/>
<dbReference type="OrthoDB" id="8935082at2759"/>
<dbReference type="InterPro" id="IPR029170">
    <property type="entry name" value="FAM180"/>
</dbReference>
<reference evidence="2" key="2">
    <citation type="submission" date="2025-09" db="UniProtKB">
        <authorList>
            <consortium name="Ensembl"/>
        </authorList>
    </citation>
    <scope>IDENTIFICATION</scope>
</reference>
<organism evidence="2 3">
    <name type="scientific">Phasianus colchicus</name>
    <name type="common">Common pheasant</name>
    <dbReference type="NCBI Taxonomy" id="9054"/>
    <lineage>
        <taxon>Eukaryota</taxon>
        <taxon>Metazoa</taxon>
        <taxon>Chordata</taxon>
        <taxon>Craniata</taxon>
        <taxon>Vertebrata</taxon>
        <taxon>Euteleostomi</taxon>
        <taxon>Archelosauria</taxon>
        <taxon>Archosauria</taxon>
        <taxon>Dinosauria</taxon>
        <taxon>Saurischia</taxon>
        <taxon>Theropoda</taxon>
        <taxon>Coelurosauria</taxon>
        <taxon>Aves</taxon>
        <taxon>Neognathae</taxon>
        <taxon>Galloanserae</taxon>
        <taxon>Galliformes</taxon>
        <taxon>Phasianidae</taxon>
        <taxon>Phasianinae</taxon>
        <taxon>Phasianus</taxon>
    </lineage>
</organism>
<evidence type="ECO:0000313" key="3">
    <source>
        <dbReference type="Proteomes" id="UP000472261"/>
    </source>
</evidence>
<dbReference type="Ensembl" id="ENSPCLT00000009231.1">
    <property type="protein sequence ID" value="ENSPCLP00000006726.1"/>
    <property type="gene ID" value="ENSPCLG00000005611.1"/>
</dbReference>
<keyword evidence="1" id="KW-0732">Signal</keyword>
<dbReference type="KEGG" id="pcoc:116229143"/>
<dbReference type="PANTHER" id="PTHR34034">
    <property type="entry name" value="PROTEIN FAM180A-RELATED"/>
    <property type="match status" value="1"/>
</dbReference>
<dbReference type="Pfam" id="PF15173">
    <property type="entry name" value="FAM180"/>
    <property type="match status" value="1"/>
</dbReference>
<reference evidence="2" key="1">
    <citation type="submission" date="2025-08" db="UniProtKB">
        <authorList>
            <consortium name="Ensembl"/>
        </authorList>
    </citation>
    <scope>IDENTIFICATION</scope>
</reference>
<evidence type="ECO:0000256" key="1">
    <source>
        <dbReference type="SAM" id="SignalP"/>
    </source>
</evidence>
<name>A0A669PYC9_PHACC</name>
<keyword evidence="3" id="KW-1185">Reference proteome</keyword>
<accession>A0A669PYC9</accession>
<dbReference type="Proteomes" id="UP000472261">
    <property type="component" value="Unplaced"/>
</dbReference>
<dbReference type="RefSeq" id="XP_031449248.1">
    <property type="nucleotide sequence ID" value="XM_031593388.1"/>
</dbReference>
<feature type="chain" id="PRO_5025398097" evidence="1">
    <location>
        <begin position="19"/>
        <end position="196"/>
    </location>
</feature>